<keyword evidence="12" id="KW-0963">Cytoplasm</keyword>
<dbReference type="InterPro" id="IPR029056">
    <property type="entry name" value="Ribokinase-like"/>
</dbReference>
<evidence type="ECO:0000256" key="7">
    <source>
        <dbReference type="ARBA" id="ARBA00022777"/>
    </source>
</evidence>
<proteinExistence type="inferred from homology"/>
<keyword evidence="5 12" id="KW-0479">Metal-binding</keyword>
<dbReference type="PANTHER" id="PTHR10584:SF166">
    <property type="entry name" value="RIBOKINASE"/>
    <property type="match status" value="1"/>
</dbReference>
<keyword evidence="7 12" id="KW-0418">Kinase</keyword>
<dbReference type="Pfam" id="PF00294">
    <property type="entry name" value="PfkB"/>
    <property type="match status" value="1"/>
</dbReference>
<dbReference type="InterPro" id="IPR002139">
    <property type="entry name" value="Ribo/fructo_kinase"/>
</dbReference>
<evidence type="ECO:0000313" key="15">
    <source>
        <dbReference type="Proteomes" id="UP000249873"/>
    </source>
</evidence>
<dbReference type="InterPro" id="IPR011611">
    <property type="entry name" value="PfkB_dom"/>
</dbReference>
<evidence type="ECO:0000256" key="8">
    <source>
        <dbReference type="ARBA" id="ARBA00022840"/>
    </source>
</evidence>
<comment type="similarity">
    <text evidence="1">Belongs to the carbohydrate kinase pfkB family.</text>
</comment>
<dbReference type="Proteomes" id="UP000249873">
    <property type="component" value="Chromosome"/>
</dbReference>
<dbReference type="InterPro" id="IPR002173">
    <property type="entry name" value="Carboh/pur_kinase_PfkB_CS"/>
</dbReference>
<comment type="pathway">
    <text evidence="12">Carbohydrate metabolism; D-ribose degradation; D-ribose 5-phosphate from beta-D-ribopyranose: step 2/2.</text>
</comment>
<dbReference type="GO" id="GO:0004747">
    <property type="term" value="F:ribokinase activity"/>
    <property type="evidence" value="ECO:0007669"/>
    <property type="project" value="UniProtKB-UniRule"/>
</dbReference>
<comment type="subcellular location">
    <subcellularLocation>
        <location evidence="12">Cytoplasm</location>
    </subcellularLocation>
</comment>
<dbReference type="UniPathway" id="UPA00916">
    <property type="reaction ID" value="UER00889"/>
</dbReference>
<accession>A0A2Z4GEI3</accession>
<dbReference type="EMBL" id="CP029480">
    <property type="protein sequence ID" value="AWV99398.1"/>
    <property type="molecule type" value="Genomic_DNA"/>
</dbReference>
<dbReference type="OrthoDB" id="9775849at2"/>
<dbReference type="EC" id="2.7.1.15" evidence="2 12"/>
<comment type="catalytic activity">
    <reaction evidence="12">
        <text>D-ribose + ATP = D-ribose 5-phosphate + ADP + H(+)</text>
        <dbReference type="Rhea" id="RHEA:13697"/>
        <dbReference type="ChEBI" id="CHEBI:15378"/>
        <dbReference type="ChEBI" id="CHEBI:30616"/>
        <dbReference type="ChEBI" id="CHEBI:47013"/>
        <dbReference type="ChEBI" id="CHEBI:78346"/>
        <dbReference type="ChEBI" id="CHEBI:456216"/>
        <dbReference type="EC" id="2.7.1.15"/>
    </reaction>
</comment>
<evidence type="ECO:0000256" key="4">
    <source>
        <dbReference type="ARBA" id="ARBA00022679"/>
    </source>
</evidence>
<keyword evidence="8 12" id="KW-0067">ATP-binding</keyword>
<keyword evidence="6 12" id="KW-0547">Nucleotide-binding</keyword>
<dbReference type="GO" id="GO:0046872">
    <property type="term" value="F:metal ion binding"/>
    <property type="evidence" value="ECO:0007669"/>
    <property type="project" value="UniProtKB-KW"/>
</dbReference>
<dbReference type="KEGG" id="als:DJ013_15010"/>
<dbReference type="GO" id="GO:0019303">
    <property type="term" value="P:D-ribose catabolic process"/>
    <property type="evidence" value="ECO:0007669"/>
    <property type="project" value="UniProtKB-UniRule"/>
</dbReference>
<keyword evidence="4 12" id="KW-0808">Transferase</keyword>
<comment type="subunit">
    <text evidence="12">Homodimer.</text>
</comment>
<feature type="binding site" evidence="12">
    <location>
        <begin position="41"/>
        <end position="45"/>
    </location>
    <ligand>
        <name>substrate</name>
    </ligand>
</feature>
<keyword evidence="10 12" id="KW-0630">Potassium</keyword>
<dbReference type="GO" id="GO:0005524">
    <property type="term" value="F:ATP binding"/>
    <property type="evidence" value="ECO:0007669"/>
    <property type="project" value="UniProtKB-UniRule"/>
</dbReference>
<evidence type="ECO:0000313" key="14">
    <source>
        <dbReference type="EMBL" id="AWV99398.1"/>
    </source>
</evidence>
<dbReference type="PROSITE" id="PS00583">
    <property type="entry name" value="PFKB_KINASES_1"/>
    <property type="match status" value="1"/>
</dbReference>
<reference evidence="14 15" key="1">
    <citation type="submission" date="2018-05" db="EMBL/GenBank/DDBJ databases">
        <title>Complete genome sequence of Arcticibacterium luteifluviistationis SM1504T, a cytophagaceae bacterium isolated from Arctic surface seawater.</title>
        <authorList>
            <person name="Li Y."/>
            <person name="Qin Q.-L."/>
        </authorList>
    </citation>
    <scope>NUCLEOTIDE SEQUENCE [LARGE SCALE GENOMIC DNA]</scope>
    <source>
        <strain evidence="14 15">SM1504</strain>
    </source>
</reference>
<comment type="caution">
    <text evidence="12">Lacks conserved residue(s) required for the propagation of feature annotation.</text>
</comment>
<dbReference type="InterPro" id="IPR011877">
    <property type="entry name" value="Ribokinase"/>
</dbReference>
<dbReference type="AlphaFoldDB" id="A0A2Z4GEI3"/>
<evidence type="ECO:0000256" key="1">
    <source>
        <dbReference type="ARBA" id="ARBA00005380"/>
    </source>
</evidence>
<keyword evidence="11 12" id="KW-0119">Carbohydrate metabolism</keyword>
<comment type="activity regulation">
    <text evidence="12">Activated by a monovalent cation that binds near, but not in, the active site. The most likely occupant of the site in vivo is potassium. Ion binding induces a conformational change that may alter substrate affinity.</text>
</comment>
<dbReference type="SUPFAM" id="SSF53613">
    <property type="entry name" value="Ribokinase-like"/>
    <property type="match status" value="1"/>
</dbReference>
<feature type="binding site" evidence="12">
    <location>
        <position position="293"/>
    </location>
    <ligand>
        <name>K(+)</name>
        <dbReference type="ChEBI" id="CHEBI:29103"/>
    </ligand>
</feature>
<dbReference type="RefSeq" id="WP_111372767.1">
    <property type="nucleotide sequence ID" value="NZ_CP029480.1"/>
</dbReference>
<dbReference type="PRINTS" id="PR00990">
    <property type="entry name" value="RIBOKINASE"/>
</dbReference>
<keyword evidence="15" id="KW-1185">Reference proteome</keyword>
<organism evidence="14 15">
    <name type="scientific">Arcticibacterium luteifluviistationis</name>
    <dbReference type="NCBI Taxonomy" id="1784714"/>
    <lineage>
        <taxon>Bacteria</taxon>
        <taxon>Pseudomonadati</taxon>
        <taxon>Bacteroidota</taxon>
        <taxon>Cytophagia</taxon>
        <taxon>Cytophagales</taxon>
        <taxon>Leadbetterellaceae</taxon>
        <taxon>Arcticibacterium</taxon>
    </lineage>
</organism>
<evidence type="ECO:0000256" key="5">
    <source>
        <dbReference type="ARBA" id="ARBA00022723"/>
    </source>
</evidence>
<dbReference type="CDD" id="cd01174">
    <property type="entry name" value="ribokinase"/>
    <property type="match status" value="1"/>
</dbReference>
<evidence type="ECO:0000256" key="10">
    <source>
        <dbReference type="ARBA" id="ARBA00022958"/>
    </source>
</evidence>
<gene>
    <name evidence="12 14" type="primary">rbsK</name>
    <name evidence="14" type="ORF">DJ013_15010</name>
</gene>
<evidence type="ECO:0000256" key="3">
    <source>
        <dbReference type="ARBA" id="ARBA00016943"/>
    </source>
</evidence>
<sequence length="304" mass="32439">MESHKILVIGSANTDMVVKTSRLPKPGETILGGDFFLFPGGKGANQAVACARLGGAVTFVCNLGNDVFGKEALEGFKKDKIDTSFITLDDSQPSGVAVITVNENAENTIVVAPGANGTLNAEKVLQLASVFEQTEIILTQLETPIEATEAMVKMTKKYKKRLIINPAPARELSLEILDGLFLITPNETETELLTGIYPNSPEKCLEASTILLKKGVDHVIITLGKEGAFYASKNENFLIKSEPVKAIDTTAAGDVFNGALTLSLAQNKPWKDAILFANKAAAISVTKMGAQSSAPYLKDLTIQP</sequence>
<comment type="similarity">
    <text evidence="12">Belongs to the carbohydrate kinase PfkB family. Ribokinase subfamily.</text>
</comment>
<feature type="binding site" evidence="12">
    <location>
        <position position="254"/>
    </location>
    <ligand>
        <name>substrate</name>
    </ligand>
</feature>
<feature type="binding site" evidence="12">
    <location>
        <position position="186"/>
    </location>
    <ligand>
        <name>ATP</name>
        <dbReference type="ChEBI" id="CHEBI:30616"/>
    </ligand>
</feature>
<name>A0A2Z4GEI3_9BACT</name>
<comment type="function">
    <text evidence="12">Catalyzes the phosphorylation of ribose at O-5 in a reaction requiring ATP and magnesium. The resulting D-ribose-5-phosphate can then be used either for sythesis of nucleotides, histidine, and tryptophan, or as a component of the pentose phosphate pathway.</text>
</comment>
<feature type="binding site" evidence="12">
    <location>
        <begin position="13"/>
        <end position="15"/>
    </location>
    <ligand>
        <name>substrate</name>
    </ligand>
</feature>
<feature type="binding site" evidence="12">
    <location>
        <position position="250"/>
    </location>
    <ligand>
        <name>K(+)</name>
        <dbReference type="ChEBI" id="CHEBI:29103"/>
    </ligand>
</feature>
<evidence type="ECO:0000259" key="13">
    <source>
        <dbReference type="Pfam" id="PF00294"/>
    </source>
</evidence>
<feature type="domain" description="Carbohydrate kinase PfkB" evidence="13">
    <location>
        <begin position="4"/>
        <end position="295"/>
    </location>
</feature>
<evidence type="ECO:0000256" key="11">
    <source>
        <dbReference type="ARBA" id="ARBA00023277"/>
    </source>
</evidence>
<feature type="binding site" evidence="12">
    <location>
        <position position="284"/>
    </location>
    <ligand>
        <name>K(+)</name>
        <dbReference type="ChEBI" id="CHEBI:29103"/>
    </ligand>
</feature>
<dbReference type="PROSITE" id="PS00584">
    <property type="entry name" value="PFKB_KINASES_2"/>
    <property type="match status" value="1"/>
</dbReference>
<feature type="active site" description="Proton acceptor" evidence="12">
    <location>
        <position position="254"/>
    </location>
</feature>
<keyword evidence="9 12" id="KW-0460">Magnesium</keyword>
<feature type="binding site" evidence="12">
    <location>
        <position position="278"/>
    </location>
    <ligand>
        <name>ATP</name>
        <dbReference type="ChEBI" id="CHEBI:30616"/>
    </ligand>
</feature>
<feature type="binding site" evidence="12">
    <location>
        <begin position="222"/>
        <end position="227"/>
    </location>
    <ligand>
        <name>ATP</name>
        <dbReference type="ChEBI" id="CHEBI:30616"/>
    </ligand>
</feature>
<feature type="binding site" evidence="12">
    <location>
        <position position="142"/>
    </location>
    <ligand>
        <name>substrate</name>
    </ligand>
</feature>
<dbReference type="NCBIfam" id="TIGR02152">
    <property type="entry name" value="D_ribokin_bact"/>
    <property type="match status" value="1"/>
</dbReference>
<evidence type="ECO:0000256" key="6">
    <source>
        <dbReference type="ARBA" id="ARBA00022741"/>
    </source>
</evidence>
<evidence type="ECO:0000256" key="9">
    <source>
        <dbReference type="ARBA" id="ARBA00022842"/>
    </source>
</evidence>
<feature type="binding site" evidence="12">
    <location>
        <position position="248"/>
    </location>
    <ligand>
        <name>K(+)</name>
        <dbReference type="ChEBI" id="CHEBI:29103"/>
    </ligand>
</feature>
<protein>
    <recommendedName>
        <fullName evidence="3 12">Ribokinase</fullName>
        <shortName evidence="12">RK</shortName>
        <ecNumber evidence="2 12">2.7.1.15</ecNumber>
    </recommendedName>
</protein>
<evidence type="ECO:0000256" key="2">
    <source>
        <dbReference type="ARBA" id="ARBA00012035"/>
    </source>
</evidence>
<dbReference type="PANTHER" id="PTHR10584">
    <property type="entry name" value="SUGAR KINASE"/>
    <property type="match status" value="1"/>
</dbReference>
<feature type="binding site" evidence="12">
    <location>
        <begin position="253"/>
        <end position="254"/>
    </location>
    <ligand>
        <name>ATP</name>
        <dbReference type="ChEBI" id="CHEBI:30616"/>
    </ligand>
</feature>
<feature type="binding site" evidence="12">
    <location>
        <position position="289"/>
    </location>
    <ligand>
        <name>K(+)</name>
        <dbReference type="ChEBI" id="CHEBI:29103"/>
    </ligand>
</feature>
<dbReference type="HAMAP" id="MF_01987">
    <property type="entry name" value="Ribokinase"/>
    <property type="match status" value="1"/>
</dbReference>
<feature type="binding site" evidence="12">
    <location>
        <position position="287"/>
    </location>
    <ligand>
        <name>K(+)</name>
        <dbReference type="ChEBI" id="CHEBI:29103"/>
    </ligand>
</feature>
<dbReference type="Gene3D" id="3.40.1190.20">
    <property type="match status" value="1"/>
</dbReference>
<evidence type="ECO:0000256" key="12">
    <source>
        <dbReference type="HAMAP-Rule" id="MF_01987"/>
    </source>
</evidence>
<comment type="cofactor">
    <cofactor evidence="12">
        <name>Mg(2+)</name>
        <dbReference type="ChEBI" id="CHEBI:18420"/>
    </cofactor>
    <text evidence="12">Requires a divalent cation, most likely magnesium in vivo, as an electrophilic catalyst to aid phosphoryl group transfer. It is the chelate of the metal and the nucleotide that is the actual substrate.</text>
</comment>
<dbReference type="GO" id="GO:0005829">
    <property type="term" value="C:cytosol"/>
    <property type="evidence" value="ECO:0007669"/>
    <property type="project" value="TreeGrafter"/>
</dbReference>